<evidence type="ECO:0000313" key="6">
    <source>
        <dbReference type="EMBL" id="GEL72276.1"/>
    </source>
</evidence>
<dbReference type="Proteomes" id="UP000321224">
    <property type="component" value="Unassembled WGS sequence"/>
</dbReference>
<evidence type="ECO:0000256" key="1">
    <source>
        <dbReference type="ARBA" id="ARBA00004141"/>
    </source>
</evidence>
<dbReference type="InterPro" id="IPR010540">
    <property type="entry name" value="CmpB_TMEM229"/>
</dbReference>
<evidence type="ECO:0000256" key="5">
    <source>
        <dbReference type="SAM" id="Phobius"/>
    </source>
</evidence>
<comment type="subcellular location">
    <subcellularLocation>
        <location evidence="1">Membrane</location>
        <topology evidence="1">Multi-pass membrane protein</topology>
    </subcellularLocation>
</comment>
<feature type="transmembrane region" description="Helical" evidence="5">
    <location>
        <begin position="6"/>
        <end position="26"/>
    </location>
</feature>
<sequence>MLSRFLVYGCVGWVLEVMFTGTGAALKKDRNATARTYLWMHPIYGGTALALEEVSARLKPLPRPLRALVYTGLIFGAEYGTGWLLKRLLGRCPWDYAPHRWSVHGLIRLDYAPAWYLTALLFEPVRDTLLHVTSEALRQTPEYRDAEAQGTLPPTALPEEKPLEAGLVAARFESAQAEPTPIP</sequence>
<evidence type="ECO:0000313" key="7">
    <source>
        <dbReference type="Proteomes" id="UP000321224"/>
    </source>
</evidence>
<dbReference type="AlphaFoldDB" id="A0A511HFE3"/>
<proteinExistence type="predicted"/>
<keyword evidence="3 5" id="KW-1133">Transmembrane helix</keyword>
<organism evidence="6 7">
    <name type="scientific">Myxococcus virescens</name>
    <dbReference type="NCBI Taxonomy" id="83456"/>
    <lineage>
        <taxon>Bacteria</taxon>
        <taxon>Pseudomonadati</taxon>
        <taxon>Myxococcota</taxon>
        <taxon>Myxococcia</taxon>
        <taxon>Myxococcales</taxon>
        <taxon>Cystobacterineae</taxon>
        <taxon>Myxococcaceae</taxon>
        <taxon>Myxococcus</taxon>
    </lineage>
</organism>
<gene>
    <name evidence="6" type="ORF">MVI01_40600</name>
</gene>
<keyword evidence="4 5" id="KW-0472">Membrane</keyword>
<dbReference type="RefSeq" id="WP_090487864.1">
    <property type="nucleotide sequence ID" value="NZ_BJVY01000023.1"/>
</dbReference>
<name>A0A511HFE3_9BACT</name>
<dbReference type="EMBL" id="BJVY01000023">
    <property type="protein sequence ID" value="GEL72276.1"/>
    <property type="molecule type" value="Genomic_DNA"/>
</dbReference>
<dbReference type="PANTHER" id="PTHR31746">
    <property type="entry name" value="TRANSMEMBRANE PROTEIN 229 FAMILY MEMBER"/>
    <property type="match status" value="1"/>
</dbReference>
<dbReference type="Pfam" id="PF06541">
    <property type="entry name" value="ABC_trans_CmpB"/>
    <property type="match status" value="1"/>
</dbReference>
<evidence type="ECO:0000256" key="3">
    <source>
        <dbReference type="ARBA" id="ARBA00022989"/>
    </source>
</evidence>
<evidence type="ECO:0000256" key="4">
    <source>
        <dbReference type="ARBA" id="ARBA00023136"/>
    </source>
</evidence>
<reference evidence="6 7" key="1">
    <citation type="submission" date="2019-07" db="EMBL/GenBank/DDBJ databases">
        <title>Whole genome shotgun sequence of Myxococcus virescens NBRC 100334.</title>
        <authorList>
            <person name="Hosoyama A."/>
            <person name="Uohara A."/>
            <person name="Ohji S."/>
            <person name="Ichikawa N."/>
        </authorList>
    </citation>
    <scope>NUCLEOTIDE SEQUENCE [LARGE SCALE GENOMIC DNA]</scope>
    <source>
        <strain evidence="6 7">NBRC 100334</strain>
    </source>
</reference>
<keyword evidence="2 5" id="KW-0812">Transmembrane</keyword>
<evidence type="ECO:0000256" key="2">
    <source>
        <dbReference type="ARBA" id="ARBA00022692"/>
    </source>
</evidence>
<comment type="caution">
    <text evidence="6">The sequence shown here is derived from an EMBL/GenBank/DDBJ whole genome shotgun (WGS) entry which is preliminary data.</text>
</comment>
<dbReference type="GO" id="GO:0016020">
    <property type="term" value="C:membrane"/>
    <property type="evidence" value="ECO:0007669"/>
    <property type="project" value="UniProtKB-SubCell"/>
</dbReference>
<accession>A0A511HFE3</accession>
<protein>
    <submittedName>
        <fullName evidence="6">Uncharacterized protein</fullName>
    </submittedName>
</protein>